<dbReference type="OrthoDB" id="5700660at2"/>
<keyword evidence="1 2" id="KW-0597">Phosphoprotein</keyword>
<sequence>MGINKILVVDDSTVDRMNIQNIISDAGYSVVAASSGQEAIEKAKSEKPDLIFMDVVMQQMDGYQACREITHDDSTKNIPIIFVTSKGQKADRMWAEMQGGKALIQKPYTPDQILEQIDRFKG</sequence>
<dbReference type="Pfam" id="PF00072">
    <property type="entry name" value="Response_reg"/>
    <property type="match status" value="1"/>
</dbReference>
<dbReference type="InterPro" id="IPR001789">
    <property type="entry name" value="Sig_transdc_resp-reg_receiver"/>
</dbReference>
<evidence type="ECO:0000256" key="2">
    <source>
        <dbReference type="PROSITE-ProRule" id="PRU00169"/>
    </source>
</evidence>
<comment type="caution">
    <text evidence="4">The sequence shown here is derived from an EMBL/GenBank/DDBJ whole genome shotgun (WGS) entry which is preliminary data.</text>
</comment>
<dbReference type="RefSeq" id="WP_086486875.1">
    <property type="nucleotide sequence ID" value="NZ_MSLT01000006.1"/>
</dbReference>
<dbReference type="Gene3D" id="3.40.50.2300">
    <property type="match status" value="1"/>
</dbReference>
<dbReference type="InterPro" id="IPR050595">
    <property type="entry name" value="Bact_response_regulator"/>
</dbReference>
<reference evidence="4 5" key="1">
    <citation type="submission" date="2016-12" db="EMBL/GenBank/DDBJ databases">
        <title>Thioflexothrix psekupsii D3 genome sequencing and assembly.</title>
        <authorList>
            <person name="Fomenkov A."/>
            <person name="Vincze T."/>
            <person name="Grabovich M."/>
            <person name="Anton B.P."/>
            <person name="Dubinina G."/>
            <person name="Orlova M."/>
            <person name="Belousova E."/>
            <person name="Roberts R.J."/>
        </authorList>
    </citation>
    <scope>NUCLEOTIDE SEQUENCE [LARGE SCALE GENOMIC DNA]</scope>
    <source>
        <strain evidence="4">D3</strain>
    </source>
</reference>
<dbReference type="EMBL" id="MSLT01000006">
    <property type="protein sequence ID" value="OUD15282.1"/>
    <property type="molecule type" value="Genomic_DNA"/>
</dbReference>
<name>A0A251XA23_9GAMM</name>
<accession>A0A251XA23</accession>
<feature type="domain" description="Response regulatory" evidence="3">
    <location>
        <begin position="5"/>
        <end position="121"/>
    </location>
</feature>
<dbReference type="SMART" id="SM00448">
    <property type="entry name" value="REC"/>
    <property type="match status" value="1"/>
</dbReference>
<feature type="modified residue" description="4-aspartylphosphate" evidence="2">
    <location>
        <position position="54"/>
    </location>
</feature>
<dbReference type="AlphaFoldDB" id="A0A251XA23"/>
<organism evidence="4 5">
    <name type="scientific">Thioflexithrix psekupsensis</name>
    <dbReference type="NCBI Taxonomy" id="1570016"/>
    <lineage>
        <taxon>Bacteria</taxon>
        <taxon>Pseudomonadati</taxon>
        <taxon>Pseudomonadota</taxon>
        <taxon>Gammaproteobacteria</taxon>
        <taxon>Thiotrichales</taxon>
        <taxon>Thioflexithrix</taxon>
    </lineage>
</organism>
<dbReference type="PANTHER" id="PTHR44591">
    <property type="entry name" value="STRESS RESPONSE REGULATOR PROTEIN 1"/>
    <property type="match status" value="1"/>
</dbReference>
<evidence type="ECO:0000313" key="5">
    <source>
        <dbReference type="Proteomes" id="UP000194798"/>
    </source>
</evidence>
<dbReference type="Proteomes" id="UP000194798">
    <property type="component" value="Unassembled WGS sequence"/>
</dbReference>
<dbReference type="PANTHER" id="PTHR44591:SF3">
    <property type="entry name" value="RESPONSE REGULATORY DOMAIN-CONTAINING PROTEIN"/>
    <property type="match status" value="1"/>
</dbReference>
<proteinExistence type="predicted"/>
<dbReference type="PROSITE" id="PS50110">
    <property type="entry name" value="RESPONSE_REGULATORY"/>
    <property type="match status" value="1"/>
</dbReference>
<dbReference type="InterPro" id="IPR011006">
    <property type="entry name" value="CheY-like_superfamily"/>
</dbReference>
<evidence type="ECO:0000256" key="1">
    <source>
        <dbReference type="ARBA" id="ARBA00022553"/>
    </source>
</evidence>
<keyword evidence="5" id="KW-1185">Reference proteome</keyword>
<dbReference type="SUPFAM" id="SSF52172">
    <property type="entry name" value="CheY-like"/>
    <property type="match status" value="1"/>
</dbReference>
<protein>
    <submittedName>
        <fullName evidence="4">Two-component system response regulator</fullName>
    </submittedName>
</protein>
<dbReference type="GO" id="GO:0000160">
    <property type="term" value="P:phosphorelay signal transduction system"/>
    <property type="evidence" value="ECO:0007669"/>
    <property type="project" value="InterPro"/>
</dbReference>
<gene>
    <name evidence="4" type="ORF">TPSD3_01765</name>
</gene>
<evidence type="ECO:0000313" key="4">
    <source>
        <dbReference type="EMBL" id="OUD15282.1"/>
    </source>
</evidence>
<evidence type="ECO:0000259" key="3">
    <source>
        <dbReference type="PROSITE" id="PS50110"/>
    </source>
</evidence>